<dbReference type="Proteomes" id="UP000501690">
    <property type="component" value="Linkage Group LG2"/>
</dbReference>
<accession>A0A4D6KZ28</accession>
<organism evidence="1 2">
    <name type="scientific">Vigna unguiculata</name>
    <name type="common">Cowpea</name>
    <dbReference type="NCBI Taxonomy" id="3917"/>
    <lineage>
        <taxon>Eukaryota</taxon>
        <taxon>Viridiplantae</taxon>
        <taxon>Streptophyta</taxon>
        <taxon>Embryophyta</taxon>
        <taxon>Tracheophyta</taxon>
        <taxon>Spermatophyta</taxon>
        <taxon>Magnoliopsida</taxon>
        <taxon>eudicotyledons</taxon>
        <taxon>Gunneridae</taxon>
        <taxon>Pentapetalae</taxon>
        <taxon>rosids</taxon>
        <taxon>fabids</taxon>
        <taxon>Fabales</taxon>
        <taxon>Fabaceae</taxon>
        <taxon>Papilionoideae</taxon>
        <taxon>50 kb inversion clade</taxon>
        <taxon>NPAAA clade</taxon>
        <taxon>indigoferoid/millettioid clade</taxon>
        <taxon>Phaseoleae</taxon>
        <taxon>Vigna</taxon>
    </lineage>
</organism>
<reference evidence="1 2" key="1">
    <citation type="submission" date="2019-04" db="EMBL/GenBank/DDBJ databases">
        <title>An improved genome assembly and genetic linkage map for asparagus bean, Vigna unguiculata ssp. sesquipedialis.</title>
        <authorList>
            <person name="Xia Q."/>
            <person name="Zhang R."/>
            <person name="Dong Y."/>
        </authorList>
    </citation>
    <scope>NUCLEOTIDE SEQUENCE [LARGE SCALE GENOMIC DNA]</scope>
    <source>
        <tissue evidence="1">Leaf</tissue>
    </source>
</reference>
<protein>
    <submittedName>
        <fullName evidence="1">Uncharacterized protein</fullName>
    </submittedName>
</protein>
<proteinExistence type="predicted"/>
<gene>
    <name evidence="1" type="ORF">DEO72_LG2g2497</name>
</gene>
<name>A0A4D6KZ28_VIGUN</name>
<dbReference type="EMBL" id="CP039346">
    <property type="protein sequence ID" value="QCD82163.1"/>
    <property type="molecule type" value="Genomic_DNA"/>
</dbReference>
<evidence type="ECO:0000313" key="1">
    <source>
        <dbReference type="EMBL" id="QCD82163.1"/>
    </source>
</evidence>
<sequence>MWSVSASVWGRTDILAQASSSRLGENCRSSPRFYSTISLRRRVLVPSDASSCSGENGSPKRTLEKNLVFSA</sequence>
<keyword evidence="2" id="KW-1185">Reference proteome</keyword>
<evidence type="ECO:0000313" key="2">
    <source>
        <dbReference type="Proteomes" id="UP000501690"/>
    </source>
</evidence>
<dbReference type="AlphaFoldDB" id="A0A4D6KZ28"/>